<feature type="domain" description="EamA" evidence="7">
    <location>
        <begin position="244"/>
        <end position="352"/>
    </location>
</feature>
<evidence type="ECO:0000256" key="4">
    <source>
        <dbReference type="ARBA" id="ARBA00022989"/>
    </source>
</evidence>
<comment type="subcellular location">
    <subcellularLocation>
        <location evidence="1 6">Membrane</location>
        <topology evidence="1 6">Multi-pass membrane protein</topology>
    </subcellularLocation>
</comment>
<reference evidence="9" key="1">
    <citation type="submission" date="2024-06" db="EMBL/GenBank/DDBJ databases">
        <authorList>
            <person name="Ryan C."/>
        </authorList>
    </citation>
    <scope>NUCLEOTIDE SEQUENCE [LARGE SCALE GENOMIC DNA]</scope>
</reference>
<gene>
    <name evidence="8" type="ORF">URODEC1_LOCUS92568</name>
</gene>
<evidence type="ECO:0000256" key="6">
    <source>
        <dbReference type="RuleBase" id="RU363077"/>
    </source>
</evidence>
<evidence type="ECO:0000313" key="8">
    <source>
        <dbReference type="EMBL" id="CAL5052179.1"/>
    </source>
</evidence>
<feature type="domain" description="EamA" evidence="7">
    <location>
        <begin position="113"/>
        <end position="198"/>
    </location>
</feature>
<evidence type="ECO:0000259" key="7">
    <source>
        <dbReference type="Pfam" id="PF00892"/>
    </source>
</evidence>
<keyword evidence="9" id="KW-1185">Reference proteome</keyword>
<feature type="transmembrane region" description="Helical" evidence="6">
    <location>
        <begin position="152"/>
        <end position="170"/>
    </location>
</feature>
<feature type="transmembrane region" description="Helical" evidence="6">
    <location>
        <begin position="56"/>
        <end position="77"/>
    </location>
</feature>
<feature type="transmembrane region" description="Helical" evidence="6">
    <location>
        <begin position="334"/>
        <end position="353"/>
    </location>
</feature>
<dbReference type="GO" id="GO:0016020">
    <property type="term" value="C:membrane"/>
    <property type="evidence" value="ECO:0007669"/>
    <property type="project" value="UniProtKB-SubCell"/>
</dbReference>
<feature type="transmembrane region" description="Helical" evidence="6">
    <location>
        <begin position="182"/>
        <end position="200"/>
    </location>
</feature>
<evidence type="ECO:0000256" key="2">
    <source>
        <dbReference type="ARBA" id="ARBA00007635"/>
    </source>
</evidence>
<feature type="transmembrane region" description="Helical" evidence="6">
    <location>
        <begin position="115"/>
        <end position="140"/>
    </location>
</feature>
<evidence type="ECO:0000313" key="9">
    <source>
        <dbReference type="Proteomes" id="UP001497457"/>
    </source>
</evidence>
<comment type="similarity">
    <text evidence="2 6">Belongs to the drug/metabolite transporter (DMT) superfamily. Plant drug/metabolite exporter (P-DME) (TC 2.A.7.4) family.</text>
</comment>
<feature type="transmembrane region" description="Helical" evidence="6">
    <location>
        <begin position="24"/>
        <end position="44"/>
    </location>
</feature>
<dbReference type="InterPro" id="IPR037185">
    <property type="entry name" value="EmrE-like"/>
</dbReference>
<keyword evidence="3 6" id="KW-0812">Transmembrane</keyword>
<dbReference type="SUPFAM" id="SSF103481">
    <property type="entry name" value="Multidrug resistance efflux transporter EmrE"/>
    <property type="match status" value="2"/>
</dbReference>
<feature type="transmembrane region" description="Helical" evidence="6">
    <location>
        <begin position="245"/>
        <end position="267"/>
    </location>
</feature>
<proteinExistence type="inferred from homology"/>
<evidence type="ECO:0000256" key="5">
    <source>
        <dbReference type="ARBA" id="ARBA00023136"/>
    </source>
</evidence>
<name>A0ABC9E835_9POAL</name>
<reference evidence="8 9" key="2">
    <citation type="submission" date="2024-10" db="EMBL/GenBank/DDBJ databases">
        <authorList>
            <person name="Ryan C."/>
        </authorList>
    </citation>
    <scope>NUCLEOTIDE SEQUENCE [LARGE SCALE GENOMIC DNA]</scope>
</reference>
<sequence length="382" mass="42064">MATEESRASNQPPEEAVVVPIKPVAALPLSMVVVQVLTVVMLLLSKVALNTGMRPFVLIVYRNLIATAAVAPLAFIFESSKIMQNFYAFRSVHREKILCIGSHAQRETREMWNKLNLAVLGWISLNATFGVVLAMGSYYYGLQATNPAYSAIFLNLIPIVTFLIAIIVGVEKVALGHWPGRMKLMGALTCVGGTMIVSLLKGRLLHLWPTHLLRIKSCHGRYAPAATSTPHHDMARLGKVFPSRYWTTMLTCLSGSIQSFVVGVFLIHGRADWRLKWDLQLLTVVYSGVFNTGITFIIISWVVSQRGPIYPPMFNSLSLIITTVMDSVLLSTNIYAGDAVGTLLVIVGLYAFLWGKGKELQAAAVAKKLEQEEEKQDGVEMA</sequence>
<evidence type="ECO:0000256" key="1">
    <source>
        <dbReference type="ARBA" id="ARBA00004141"/>
    </source>
</evidence>
<dbReference type="AlphaFoldDB" id="A0ABC9E835"/>
<accession>A0ABC9E835</accession>
<dbReference type="InterPro" id="IPR030184">
    <property type="entry name" value="WAT1-related"/>
</dbReference>
<dbReference type="Proteomes" id="UP001497457">
    <property type="component" value="Chromosome 36b"/>
</dbReference>
<keyword evidence="4 6" id="KW-1133">Transmembrane helix</keyword>
<feature type="transmembrane region" description="Helical" evidence="6">
    <location>
        <begin position="279"/>
        <end position="303"/>
    </location>
</feature>
<organism evidence="8 9">
    <name type="scientific">Urochloa decumbens</name>
    <dbReference type="NCBI Taxonomy" id="240449"/>
    <lineage>
        <taxon>Eukaryota</taxon>
        <taxon>Viridiplantae</taxon>
        <taxon>Streptophyta</taxon>
        <taxon>Embryophyta</taxon>
        <taxon>Tracheophyta</taxon>
        <taxon>Spermatophyta</taxon>
        <taxon>Magnoliopsida</taxon>
        <taxon>Liliopsida</taxon>
        <taxon>Poales</taxon>
        <taxon>Poaceae</taxon>
        <taxon>PACMAD clade</taxon>
        <taxon>Panicoideae</taxon>
        <taxon>Panicodae</taxon>
        <taxon>Paniceae</taxon>
        <taxon>Melinidinae</taxon>
        <taxon>Urochloa</taxon>
    </lineage>
</organism>
<dbReference type="EMBL" id="OZ075146">
    <property type="protein sequence ID" value="CAL5052179.1"/>
    <property type="molecule type" value="Genomic_DNA"/>
</dbReference>
<dbReference type="Pfam" id="PF00892">
    <property type="entry name" value="EamA"/>
    <property type="match status" value="2"/>
</dbReference>
<keyword evidence="5 6" id="KW-0472">Membrane</keyword>
<dbReference type="InterPro" id="IPR000620">
    <property type="entry name" value="EamA_dom"/>
</dbReference>
<protein>
    <recommendedName>
        <fullName evidence="6">WAT1-related protein</fullName>
    </recommendedName>
</protein>
<dbReference type="PANTHER" id="PTHR31218">
    <property type="entry name" value="WAT1-RELATED PROTEIN"/>
    <property type="match status" value="1"/>
</dbReference>
<evidence type="ECO:0000256" key="3">
    <source>
        <dbReference type="ARBA" id="ARBA00022692"/>
    </source>
</evidence>